<dbReference type="OrthoDB" id="7363897at2"/>
<dbReference type="AlphaFoldDB" id="A0A6L6JB76"/>
<comment type="caution">
    <text evidence="1">The sequence shown here is derived from an EMBL/GenBank/DDBJ whole genome shotgun (WGS) entry which is preliminary data.</text>
</comment>
<proteinExistence type="predicted"/>
<name>A0A6L6JB76_9RHOB</name>
<reference evidence="1 2" key="1">
    <citation type="submission" date="2019-11" db="EMBL/GenBank/DDBJ databases">
        <authorList>
            <person name="Dong K."/>
        </authorList>
    </citation>
    <scope>NUCLEOTIDE SEQUENCE [LARGE SCALE GENOMIC DNA]</scope>
    <source>
        <strain evidence="1 2">NBRC 111993</strain>
    </source>
</reference>
<accession>A0A6L6JB76</accession>
<evidence type="ECO:0000313" key="2">
    <source>
        <dbReference type="Proteomes" id="UP000478183"/>
    </source>
</evidence>
<protein>
    <submittedName>
        <fullName evidence="1">Uncharacterized protein</fullName>
    </submittedName>
</protein>
<keyword evidence="2" id="KW-1185">Reference proteome</keyword>
<gene>
    <name evidence="1" type="ORF">GL286_16065</name>
</gene>
<organism evidence="1 2">
    <name type="scientific">Paracoccus aestuariivivens</name>
    <dbReference type="NCBI Taxonomy" id="1820333"/>
    <lineage>
        <taxon>Bacteria</taxon>
        <taxon>Pseudomonadati</taxon>
        <taxon>Pseudomonadota</taxon>
        <taxon>Alphaproteobacteria</taxon>
        <taxon>Rhodobacterales</taxon>
        <taxon>Paracoccaceae</taxon>
        <taxon>Paracoccus</taxon>
    </lineage>
</organism>
<evidence type="ECO:0000313" key="1">
    <source>
        <dbReference type="EMBL" id="MTH79240.1"/>
    </source>
</evidence>
<dbReference type="EMBL" id="WMIE01000012">
    <property type="protein sequence ID" value="MTH79240.1"/>
    <property type="molecule type" value="Genomic_DNA"/>
</dbReference>
<dbReference type="Proteomes" id="UP000478183">
    <property type="component" value="Unassembled WGS sequence"/>
</dbReference>
<dbReference type="RefSeq" id="WP_155096598.1">
    <property type="nucleotide sequence ID" value="NZ_WMIE01000012.1"/>
</dbReference>
<sequence length="81" mass="9147">MTFLVFAACLALQPEECRERKIRVYGKGETISCMMTAQLTLAQWANDHSEWRIRKWHCATDPPVIGTVMTGKGQYSAPISD</sequence>